<accession>A0ACB7S1N7</accession>
<dbReference type="Proteomes" id="UP000821845">
    <property type="component" value="Chromosome 6"/>
</dbReference>
<reference evidence="1" key="1">
    <citation type="submission" date="2020-05" db="EMBL/GenBank/DDBJ databases">
        <title>Large-scale comparative analyses of tick genomes elucidate their genetic diversity and vector capacities.</title>
        <authorList>
            <person name="Jia N."/>
            <person name="Wang J."/>
            <person name="Shi W."/>
            <person name="Du L."/>
            <person name="Sun Y."/>
            <person name="Zhan W."/>
            <person name="Jiang J."/>
            <person name="Wang Q."/>
            <person name="Zhang B."/>
            <person name="Ji P."/>
            <person name="Sakyi L.B."/>
            <person name="Cui X."/>
            <person name="Yuan T."/>
            <person name="Jiang B."/>
            <person name="Yang W."/>
            <person name="Lam T.T.-Y."/>
            <person name="Chang Q."/>
            <person name="Ding S."/>
            <person name="Wang X."/>
            <person name="Zhu J."/>
            <person name="Ruan X."/>
            <person name="Zhao L."/>
            <person name="Wei J."/>
            <person name="Que T."/>
            <person name="Du C."/>
            <person name="Cheng J."/>
            <person name="Dai P."/>
            <person name="Han X."/>
            <person name="Huang E."/>
            <person name="Gao Y."/>
            <person name="Liu J."/>
            <person name="Shao H."/>
            <person name="Ye R."/>
            <person name="Li L."/>
            <person name="Wei W."/>
            <person name="Wang X."/>
            <person name="Wang C."/>
            <person name="Yang T."/>
            <person name="Huo Q."/>
            <person name="Li W."/>
            <person name="Guo W."/>
            <person name="Chen H."/>
            <person name="Zhou L."/>
            <person name="Ni X."/>
            <person name="Tian J."/>
            <person name="Zhou Y."/>
            <person name="Sheng Y."/>
            <person name="Liu T."/>
            <person name="Pan Y."/>
            <person name="Xia L."/>
            <person name="Li J."/>
            <person name="Zhao F."/>
            <person name="Cao W."/>
        </authorList>
    </citation>
    <scope>NUCLEOTIDE SEQUENCE</scope>
    <source>
        <strain evidence="1">Hyas-2018</strain>
    </source>
</reference>
<evidence type="ECO:0000313" key="2">
    <source>
        <dbReference type="Proteomes" id="UP000821845"/>
    </source>
</evidence>
<sequence length="213" mass="23625">MQTRLLKHPNPSLDDAVKAGEAVEAAAKDAATFTRHAWRPAQAWQATLPPRESPRVLYADASLQKHSDHAAVVVTSKDRLIVSASLKTSDPPIAEEMAVALALAQPSVDTVVNDSRTAYGSFHGEGVISSTARAILSMYKPSEKSHRARAAGNTIADYHAQEMSIRAEHELEELPHPVTSFQDITQMYREERHRLPEPHPKLTRPQQMMLRRV</sequence>
<organism evidence="1 2">
    <name type="scientific">Hyalomma asiaticum</name>
    <name type="common">Tick</name>
    <dbReference type="NCBI Taxonomy" id="266040"/>
    <lineage>
        <taxon>Eukaryota</taxon>
        <taxon>Metazoa</taxon>
        <taxon>Ecdysozoa</taxon>
        <taxon>Arthropoda</taxon>
        <taxon>Chelicerata</taxon>
        <taxon>Arachnida</taxon>
        <taxon>Acari</taxon>
        <taxon>Parasitiformes</taxon>
        <taxon>Ixodida</taxon>
        <taxon>Ixodoidea</taxon>
        <taxon>Ixodidae</taxon>
        <taxon>Hyalomminae</taxon>
        <taxon>Hyalomma</taxon>
    </lineage>
</organism>
<proteinExistence type="predicted"/>
<protein>
    <submittedName>
        <fullName evidence="1">Uncharacterized protein</fullName>
    </submittedName>
</protein>
<dbReference type="EMBL" id="CM023486">
    <property type="protein sequence ID" value="KAH6927831.1"/>
    <property type="molecule type" value="Genomic_DNA"/>
</dbReference>
<name>A0ACB7S1N7_HYAAI</name>
<evidence type="ECO:0000313" key="1">
    <source>
        <dbReference type="EMBL" id="KAH6927831.1"/>
    </source>
</evidence>
<keyword evidence="2" id="KW-1185">Reference proteome</keyword>
<comment type="caution">
    <text evidence="1">The sequence shown here is derived from an EMBL/GenBank/DDBJ whole genome shotgun (WGS) entry which is preliminary data.</text>
</comment>
<gene>
    <name evidence="1" type="ORF">HPB50_008971</name>
</gene>